<dbReference type="EMBL" id="AAAB01008848">
    <property type="protein sequence ID" value="EAA07043.5"/>
    <property type="molecule type" value="Genomic_DNA"/>
</dbReference>
<keyword evidence="2" id="KW-0349">Heme</keyword>
<dbReference type="eggNOG" id="KOG2408">
    <property type="taxonomic scope" value="Eukaryota"/>
</dbReference>
<reference evidence="3" key="5">
    <citation type="submission" date="2011-05" db="EMBL/GenBank/DDBJ databases">
        <authorList>
            <consortium name="VectorBase"/>
        </authorList>
    </citation>
    <scope>NUCLEOTIDE SEQUENCE</scope>
    <source>
        <strain evidence="3">PEST</strain>
    </source>
</reference>
<keyword evidence="2" id="KW-0408">Iron</keyword>
<dbReference type="PANTHER" id="PTHR11475:SF86">
    <property type="entry name" value="PEROXIDASE"/>
    <property type="match status" value="1"/>
</dbReference>
<feature type="binding site" description="axial binding residue" evidence="2">
    <location>
        <position position="989"/>
    </location>
    <ligand>
        <name>heme b</name>
        <dbReference type="ChEBI" id="CHEBI:60344"/>
    </ligand>
    <ligandPart>
        <name>Fe</name>
        <dbReference type="ChEBI" id="CHEBI:18248"/>
    </ligandPart>
</feature>
<dbReference type="VEuPathDB" id="VectorBase:AGAP029195"/>
<evidence type="ECO:0000313" key="3">
    <source>
        <dbReference type="EMBL" id="EAA07043.5"/>
    </source>
</evidence>
<gene>
    <name evidence="3" type="ORF">AgaP_AGAP010735</name>
</gene>
<feature type="non-terminal residue" evidence="3">
    <location>
        <position position="1"/>
    </location>
</feature>
<reference evidence="3" key="4">
    <citation type="journal article" date="2007" name="Genome Biol.">
        <title>Update of the Anopheles gambiae PEST genome assembly.</title>
        <authorList>
            <person name="Sharakhova M.V."/>
            <person name="Hammond M.P."/>
            <person name="Lobo N.F."/>
            <person name="Krzywinski J."/>
            <person name="Unger M.F."/>
            <person name="Hillenmeyer M.E."/>
            <person name="Bruggner R.V."/>
            <person name="Birney E."/>
            <person name="Collins F.H."/>
        </authorList>
    </citation>
    <scope>NUCLEOTIDE SEQUENCE</scope>
    <source>
        <strain evidence="3">PEST</strain>
    </source>
</reference>
<sequence length="1226" mass="139280">SPYRTFDGTCNNLQNPSWGSANTPYGRLLPAEYGDGVYVPRRSITGAELPSARLLSMTMFNEQNILDSQTTLVNMQFGQLVAHDMGLRASSSDQVACCQNGRVVANPGRRCFPIPVRPDDPVLSAGGIQCLDLVRTLNTCDVNPSSCANRQQAQQLNAATSFLDLSVVYGNSGQQNAQLRAFVGGRMKVDNRNDERSNITPELTILHVAFLREHNRLAQQLSIVHPLWNDEKVFQEARRINIAQYQRIVYYEWLPYFLGIDQMTQRGLLVRTRDYVNDYTPAININDHMFNPTVLERNDGYRMLTRGMTTQPMGRNDWSIDPEIKHFLFQMRGRFGTDLKALDIQRSRDHGIAGYNAFRQYCGLGRATRWEDFVELRLPRVTSMHHDIQLLSSLYSTVDDVDLTVAEFFERHIPGTQAGPTYHCILMEQFLRTRKGDRFFFENGNMPSSFTLLQLTEIRKASMSRILCDNTPGVAQMQQRAFQQISDANPLVPCTMMPALDALNYSLLKNFLNVLFCPILDHNLYAYYKSLRSKRYQNSAGIQLRTKVRLKAQHHRIKNQIQPSSLCGMAGGSYLKDQYSALYYPGKIVTVQYRLSYVCYLRMFTDYDKGEMIPDRIDIKATLLRSCRANADRYKMWLVTRLFLMLSAIVVPHVLAQCDSSSPYRTFDGTCNNLQNPSWGSANTPYGRLLPAEYGDGVYVPRRSKTGAQLPSARLLSMTMFNDQNILDPRTTLVNMQFGQLVAHDMGLRAGSSDQVACCQNGRVVANPGRRCFAIPVRPDDPVLSAGGIQCLDLVRTLNTCDVNPSSCANRQQAQQFNAATSFLDLSVVYGNSGQQNAQLRAFVGGRMKVDNRNGTDWPPRHPQATSACTLNAATDTCYLTGDERSNITPELTILHVAFLREHNRLAQQLCKARPLWNDEKVFQEARRINIAQYQHIVYYEWLPYFLGIDPMTQRGLLVRTRDYVNDYTPSINPASLNSHANGAFRYFHSSILGSLRYTETESRAFAGAININDHMFNPTVLERNDGYRMLTRGMTTQPMGRNDLSFDPEIKHFLFRMRGRFGTDLKALDIQRSRDHGIAGYNAFRQYCGLGRATRWEDFVELRGPRDIQLLSSLYSTVDDVDLTVAEFFERHIPGTQAGPTYHCILMEQFLRTRKGDRFFFENGNRPSSFTPPQLNDIRKASMSRILCDNTPGVAQMQQRAFQQISDANPLVPCTMMPSLDARLW</sequence>
<organism evidence="3">
    <name type="scientific">Anopheles gambiae</name>
    <name type="common">African malaria mosquito</name>
    <dbReference type="NCBI Taxonomy" id="7165"/>
    <lineage>
        <taxon>Eukaryota</taxon>
        <taxon>Metazoa</taxon>
        <taxon>Ecdysozoa</taxon>
        <taxon>Arthropoda</taxon>
        <taxon>Hexapoda</taxon>
        <taxon>Insecta</taxon>
        <taxon>Pterygota</taxon>
        <taxon>Neoptera</taxon>
        <taxon>Endopterygota</taxon>
        <taxon>Diptera</taxon>
        <taxon>Nematocera</taxon>
        <taxon>Culicoidea</taxon>
        <taxon>Culicidae</taxon>
        <taxon>Anophelinae</taxon>
        <taxon>Anopheles</taxon>
    </lineage>
</organism>
<dbReference type="SUPFAM" id="SSF48113">
    <property type="entry name" value="Heme-dependent peroxidases"/>
    <property type="match status" value="2"/>
</dbReference>
<protein>
    <submittedName>
        <fullName evidence="3">AGAP010735-PA</fullName>
    </submittedName>
</protein>
<dbReference type="VEuPathDB" id="VectorBase:AGAP029194"/>
<reference evidence="3" key="1">
    <citation type="journal article" date="2002" name="Science">
        <title>The genome sequence of the malaria mosquito Anopheles gambiae.</title>
        <authorList>
            <person name="Holt R.A."/>
            <person name="Subramanian G.M."/>
            <person name="Halpern A."/>
            <person name="Sutton G.G."/>
            <person name="Charlab R."/>
            <person name="Nusskern D.R."/>
            <person name="Wincker P."/>
            <person name="Clark A.G."/>
            <person name="Ribeiro J.M."/>
            <person name="Wides R."/>
            <person name="Salzberg S.L."/>
            <person name="Loftus B."/>
            <person name="Yandell M."/>
            <person name="Majoros W.H."/>
            <person name="Rusch D.B."/>
            <person name="Lai Z."/>
            <person name="Kraft C.L."/>
            <person name="Abril J.F."/>
            <person name="Anthouard V."/>
            <person name="Arensburger P."/>
            <person name="Atkinson P.W."/>
            <person name="Baden H."/>
            <person name="de Berardinis V."/>
            <person name="Baldwin D."/>
            <person name="Benes V."/>
            <person name="Biedler J."/>
            <person name="Blass C."/>
            <person name="Bolanos R."/>
            <person name="Boscus D."/>
            <person name="Barnstead M."/>
            <person name="Cai S."/>
            <person name="Center A."/>
            <person name="Chaturverdi K."/>
            <person name="Christophides G.K."/>
            <person name="Chrystal M.A."/>
            <person name="Clamp M."/>
            <person name="Cravchik A."/>
            <person name="Curwen V."/>
            <person name="Dana A."/>
            <person name="Delcher A."/>
            <person name="Dew I."/>
            <person name="Evans C.A."/>
            <person name="Flanigan M."/>
            <person name="Grundschober-Freimoser A."/>
            <person name="Friedli L."/>
            <person name="Gu Z."/>
            <person name="Guan P."/>
            <person name="Guigo R."/>
            <person name="Hillenmeyer M.E."/>
            <person name="Hladun S.L."/>
            <person name="Hogan J.R."/>
            <person name="Hong Y.S."/>
            <person name="Hoover J."/>
            <person name="Jaillon O."/>
            <person name="Ke Z."/>
            <person name="Kodira C."/>
            <person name="Kokoza E."/>
            <person name="Koutsos A."/>
            <person name="Letunic I."/>
            <person name="Levitsky A."/>
            <person name="Liang Y."/>
            <person name="Lin J.J."/>
            <person name="Lobo N.F."/>
            <person name="Lopez J.R."/>
            <person name="Malek J.A."/>
            <person name="McIntosh T.C."/>
            <person name="Meister S."/>
            <person name="Miller J."/>
            <person name="Mobarry C."/>
            <person name="Mongin E."/>
            <person name="Murphy S.D."/>
            <person name="O'Brochta D.A."/>
            <person name="Pfannkoch C."/>
            <person name="Qi R."/>
            <person name="Regier M.A."/>
            <person name="Remington K."/>
            <person name="Shao H."/>
            <person name="Sharakhova M.V."/>
            <person name="Sitter C.D."/>
            <person name="Shetty J."/>
            <person name="Smith T.J."/>
            <person name="Strong R."/>
            <person name="Sun J."/>
            <person name="Thomasova D."/>
            <person name="Ton L.Q."/>
            <person name="Topalis P."/>
            <person name="Tu Z."/>
            <person name="Unger M.F."/>
            <person name="Walenz B."/>
            <person name="Wang A."/>
            <person name="Wang J."/>
            <person name="Wang M."/>
            <person name="Wang X."/>
            <person name="Woodford K.J."/>
            <person name="Wortman J.R."/>
            <person name="Wu M."/>
            <person name="Yao A."/>
            <person name="Zdobnov E.M."/>
            <person name="Zhang H."/>
            <person name="Zhao Q."/>
            <person name="Zhao S."/>
            <person name="Zhu S.C."/>
            <person name="Zhimulev I."/>
            <person name="Coluzzi M."/>
            <person name="della Torre A."/>
            <person name="Roth C.W."/>
            <person name="Louis C."/>
            <person name="Kalush F."/>
            <person name="Mural R.J."/>
            <person name="Myers E.W."/>
            <person name="Adams M.D."/>
            <person name="Smith H.O."/>
            <person name="Broder S."/>
            <person name="Gardner M.J."/>
            <person name="Fraser C.M."/>
            <person name="Birney E."/>
            <person name="Bork P."/>
            <person name="Brey P.T."/>
            <person name="Venter J.C."/>
            <person name="Weissenbach J."/>
            <person name="Kafatos F.C."/>
            <person name="Collins F.H."/>
            <person name="Hoffman S.L."/>
        </authorList>
    </citation>
    <scope>NUCLEOTIDE SEQUENCE [LARGE SCALE GENOMIC DNA]</scope>
    <source>
        <strain evidence="3">PEST</strain>
    </source>
</reference>
<dbReference type="PRINTS" id="PR00457">
    <property type="entry name" value="ANPEROXIDASE"/>
</dbReference>
<dbReference type="PeroxiBase" id="4151">
    <property type="entry name" value="AgaPxt01"/>
</dbReference>
<dbReference type="PaxDb" id="7165-AGAP010735-PA"/>
<dbReference type="PANTHER" id="PTHR11475">
    <property type="entry name" value="OXIDASE/PEROXIDASE"/>
    <property type="match status" value="1"/>
</dbReference>
<keyword evidence="2" id="KW-0479">Metal-binding</keyword>
<accession>Q7PRL0</accession>
<dbReference type="Gene3D" id="1.10.640.10">
    <property type="entry name" value="Haem peroxidase domain superfamily, animal type"/>
    <property type="match status" value="2"/>
</dbReference>
<reference evidence="3" key="3">
    <citation type="journal article" date="2004" name="Trends Parasitol.">
        <title>The Anopheles gambiae genome: an update.</title>
        <authorList>
            <person name="Mongin E."/>
            <person name="Louis C."/>
            <person name="Holt R.A."/>
            <person name="Birney E."/>
            <person name="Collins F.H."/>
        </authorList>
    </citation>
    <scope>NUCLEOTIDE SEQUENCE</scope>
    <source>
        <strain evidence="3">PEST</strain>
    </source>
</reference>
<reference evidence="3" key="2">
    <citation type="submission" date="2002-03" db="EMBL/GenBank/DDBJ databases">
        <authorList>
            <consortium name="The Anopheles Genome Sequencing Consortium"/>
        </authorList>
    </citation>
    <scope>NUCLEOTIDE SEQUENCE</scope>
    <source>
        <strain evidence="3">PEST</strain>
    </source>
</reference>
<dbReference type="PhylomeDB" id="Q7PRL0"/>
<evidence type="ECO:0000256" key="1">
    <source>
        <dbReference type="ARBA" id="ARBA00022559"/>
    </source>
</evidence>
<dbReference type="InterPro" id="IPR037120">
    <property type="entry name" value="Haem_peroxidase_sf_animal"/>
</dbReference>
<dbReference type="GO" id="GO:0020037">
    <property type="term" value="F:heme binding"/>
    <property type="evidence" value="ECO:0007669"/>
    <property type="project" value="InterPro"/>
</dbReference>
<dbReference type="Pfam" id="PF03098">
    <property type="entry name" value="An_peroxidase"/>
    <property type="match status" value="3"/>
</dbReference>
<dbReference type="InterPro" id="IPR010255">
    <property type="entry name" value="Haem_peroxidase_sf"/>
</dbReference>
<dbReference type="VEuPathDB" id="VectorBase:AGAMI1_011938"/>
<dbReference type="GO" id="GO:0046872">
    <property type="term" value="F:metal ion binding"/>
    <property type="evidence" value="ECO:0007669"/>
    <property type="project" value="UniProtKB-KW"/>
</dbReference>
<keyword evidence="1" id="KW-0560">Oxidoreductase</keyword>
<proteinExistence type="predicted"/>
<dbReference type="PROSITE" id="PS50292">
    <property type="entry name" value="PEROXIDASE_3"/>
    <property type="match status" value="2"/>
</dbReference>
<dbReference type="GO" id="GO:0006979">
    <property type="term" value="P:response to oxidative stress"/>
    <property type="evidence" value="ECO:0007669"/>
    <property type="project" value="InterPro"/>
</dbReference>
<dbReference type="FunFam" id="1.10.640.10:FF:000009">
    <property type="entry name" value="Peroxidase, isoform B"/>
    <property type="match status" value="1"/>
</dbReference>
<comment type="caution">
    <text evidence="3">The sequence shown here is derived from an EMBL/GenBank/DDBJ whole genome shotgun (WGS) entry which is preliminary data.</text>
</comment>
<dbReference type="CDD" id="cd09823">
    <property type="entry name" value="peroxinectin_like"/>
    <property type="match status" value="2"/>
</dbReference>
<keyword evidence="1" id="KW-0575">Peroxidase</keyword>
<dbReference type="InterPro" id="IPR019791">
    <property type="entry name" value="Haem_peroxidase_animal"/>
</dbReference>
<evidence type="ECO:0000256" key="2">
    <source>
        <dbReference type="PIRSR" id="PIRSR619791-2"/>
    </source>
</evidence>
<dbReference type="GO" id="GO:0004601">
    <property type="term" value="F:peroxidase activity"/>
    <property type="evidence" value="ECO:0007669"/>
    <property type="project" value="UniProtKB-KW"/>
</dbReference>
<dbReference type="AlphaFoldDB" id="Q7PRL0"/>
<dbReference type="HOGENOM" id="CLU_006087_5_2_1"/>
<name>Q7PRL0_ANOGA</name>